<evidence type="ECO:0000256" key="2">
    <source>
        <dbReference type="ARBA" id="ARBA00022723"/>
    </source>
</evidence>
<sequence precursor="true">MSRFELALVCALIAPSIASAVDQSFVTIDVDEAQTDPDFSIQGEYAPHDESASNKGVQVVAQGDGLFRVVIYNGGLPGAGWDRKPPQVIPEEDGEIVLELLETFGVKKKLRESPTLGATPPPDAVVLFDGTDESLRVHWKDGTRKTEDGLLIEGATTTDEFQDFHLHLEFMTPYRPHARGQARGNSGVYYQGRYETQVLDSFGLDGKSNETGGIYEIRDPDLNMCFPPLTWQTYDVDFTAPRFDATGQKQSNAKITVRLNGVVVQRDVEIPRTTRAAPLKESAASGPLFLQDHGNPVHFRNIWIQTRDAAAEARRPRIPGYERFEANRIDSVAGGQLLVSELGCVQCHASNNPTLTQEATKQAPILTSLGSRAEPQWVFDFLLNPHGVKAGTLMPDLLTGMTDDEKLVAAQALTTFLTQGSRIAHRSYDRGASNRGEKLFHSIGCVACHAPQDGTIVADSSTVPLPKLDQKYSVDSLAAFLRAPHQVRPSGRMPSFNLSDEEALDLAFYLSGNENAARTPNVYFSVYHGDWEALPNFDELKPVSQGTTDGLNIAEAGRTEQFGMRFEAYLNVTEPGTHAFWLGSDDGSALYVDGERVINNDGIHPHNDQNGKVVLQEDVHKIRVDYFEYHGEESLSLDYRAPKSARQDISALLTLNEDGTPVEKLEPIDSDLAGPVYEQDDQLINQGAKLFSTLGCAACHQLDRDGQRIPSELHSKPLAELDLTAGCLTNLENRSSDQTIPEYDLTAAQQSAIRTFLSDPMANPSTDPEEAIRETMVRFNCYACHERNGQGGPELDRNSLFLTTQHEMGDEGRLPPPLNGVGDKLQPKWLQRVLDRGSNERPYMLTRMPRFGASNTGDLHEHFINADQQTSDIDVEFEIPEHRVKSSGRQLVGDGGLACIKCHTFGNHQATGIQAIDLTRMTDRIRKDWFQRYLFEPAKYRPGTRMPTGFPDGKAVVTDLFEGDPDQQIASIWNYLSDGTKAGVPDGLVAKMIELEPEDEPIIYRNFLEGVSPRGIAVGYPEKAHLAWDANQLCLKTIWHGRFIDASKHWVGRGQGNQSPLGDHILTLEPGFPFSVLPSRATPWRNLNIRDEAGYQFGGYRLNDKGQPAFFYQTPFGSVTDFPKPIASSGEDAGFERTLTITVQEETPNLYFRAAVGREIQPVGDGFQIDGSMIINLESTNAPFIRTIGGNSELLVPISEAPGETMIVQRIFW</sequence>
<dbReference type="GO" id="GO:0046872">
    <property type="term" value="F:metal ion binding"/>
    <property type="evidence" value="ECO:0007669"/>
    <property type="project" value="UniProtKB-KW"/>
</dbReference>
<feature type="domain" description="Cytochrome c" evidence="6">
    <location>
        <begin position="682"/>
        <end position="841"/>
    </location>
</feature>
<name>A0A5C5X7F0_9PLAN</name>
<dbReference type="Gene3D" id="3.90.182.10">
    <property type="entry name" value="Toxin - Anthrax Protective Antigen,domain 1"/>
    <property type="match status" value="1"/>
</dbReference>
<dbReference type="SUPFAM" id="SSF46626">
    <property type="entry name" value="Cytochrome c"/>
    <property type="match status" value="5"/>
</dbReference>
<dbReference type="RefSeq" id="WP_146509283.1">
    <property type="nucleotide sequence ID" value="NZ_SIHI01000001.1"/>
</dbReference>
<dbReference type="Proteomes" id="UP000317243">
    <property type="component" value="Unassembled WGS sequence"/>
</dbReference>
<evidence type="ECO:0000313" key="8">
    <source>
        <dbReference type="EMBL" id="TWT58708.1"/>
    </source>
</evidence>
<evidence type="ECO:0000313" key="9">
    <source>
        <dbReference type="Proteomes" id="UP000317243"/>
    </source>
</evidence>
<keyword evidence="1 4" id="KW-0349">Heme</keyword>
<dbReference type="EMBL" id="SIHI01000001">
    <property type="protein sequence ID" value="TWT58708.1"/>
    <property type="molecule type" value="Genomic_DNA"/>
</dbReference>
<accession>A0A5C5X7F0</accession>
<dbReference type="PROSITE" id="PS51820">
    <property type="entry name" value="PA14"/>
    <property type="match status" value="1"/>
</dbReference>
<dbReference type="InterPro" id="IPR036909">
    <property type="entry name" value="Cyt_c-like_dom_sf"/>
</dbReference>
<gene>
    <name evidence="8" type="primary">petJ</name>
    <name evidence="8" type="ORF">KOR42_20940</name>
</gene>
<dbReference type="GO" id="GO:0009055">
    <property type="term" value="F:electron transfer activity"/>
    <property type="evidence" value="ECO:0007669"/>
    <property type="project" value="InterPro"/>
</dbReference>
<evidence type="ECO:0000259" key="7">
    <source>
        <dbReference type="PROSITE" id="PS51820"/>
    </source>
</evidence>
<dbReference type="SMART" id="SM00758">
    <property type="entry name" value="PA14"/>
    <property type="match status" value="1"/>
</dbReference>
<evidence type="ECO:0000256" key="4">
    <source>
        <dbReference type="PROSITE-ProRule" id="PRU00433"/>
    </source>
</evidence>
<organism evidence="8 9">
    <name type="scientific">Thalassoglobus neptunius</name>
    <dbReference type="NCBI Taxonomy" id="1938619"/>
    <lineage>
        <taxon>Bacteria</taxon>
        <taxon>Pseudomonadati</taxon>
        <taxon>Planctomycetota</taxon>
        <taxon>Planctomycetia</taxon>
        <taxon>Planctomycetales</taxon>
        <taxon>Planctomycetaceae</taxon>
        <taxon>Thalassoglobus</taxon>
    </lineage>
</organism>
<evidence type="ECO:0000256" key="1">
    <source>
        <dbReference type="ARBA" id="ARBA00022617"/>
    </source>
</evidence>
<feature type="domain" description="Cytochrome c" evidence="6">
    <location>
        <begin position="329"/>
        <end position="418"/>
    </location>
</feature>
<feature type="domain" description="Cytochrome c" evidence="6">
    <location>
        <begin position="431"/>
        <end position="514"/>
    </location>
</feature>
<feature type="domain" description="PA14" evidence="7">
    <location>
        <begin position="517"/>
        <end position="653"/>
    </location>
</feature>
<evidence type="ECO:0000259" key="6">
    <source>
        <dbReference type="PROSITE" id="PS51007"/>
    </source>
</evidence>
<keyword evidence="2 4" id="KW-0479">Metal-binding</keyword>
<dbReference type="Gene3D" id="2.60.120.560">
    <property type="entry name" value="Exo-inulinase, domain 1"/>
    <property type="match status" value="1"/>
</dbReference>
<dbReference type="SUPFAM" id="SSF56988">
    <property type="entry name" value="Anthrax protective antigen"/>
    <property type="match status" value="1"/>
</dbReference>
<keyword evidence="9" id="KW-1185">Reference proteome</keyword>
<reference evidence="8 9" key="1">
    <citation type="submission" date="2019-02" db="EMBL/GenBank/DDBJ databases">
        <title>Deep-cultivation of Planctomycetes and their phenomic and genomic characterization uncovers novel biology.</title>
        <authorList>
            <person name="Wiegand S."/>
            <person name="Jogler M."/>
            <person name="Boedeker C."/>
            <person name="Pinto D."/>
            <person name="Vollmers J."/>
            <person name="Rivas-Marin E."/>
            <person name="Kohn T."/>
            <person name="Peeters S.H."/>
            <person name="Heuer A."/>
            <person name="Rast P."/>
            <person name="Oberbeckmann S."/>
            <person name="Bunk B."/>
            <person name="Jeske O."/>
            <person name="Meyerdierks A."/>
            <person name="Storesund J.E."/>
            <person name="Kallscheuer N."/>
            <person name="Luecker S."/>
            <person name="Lage O.M."/>
            <person name="Pohl T."/>
            <person name="Merkel B.J."/>
            <person name="Hornburger P."/>
            <person name="Mueller R.-W."/>
            <person name="Bruemmer F."/>
            <person name="Labrenz M."/>
            <person name="Spormann A.M."/>
            <person name="Op Den Camp H."/>
            <person name="Overmann J."/>
            <person name="Amann R."/>
            <person name="Jetten M.S.M."/>
            <person name="Mascher T."/>
            <person name="Medema M.H."/>
            <person name="Devos D.P."/>
            <person name="Kaster A.-K."/>
            <person name="Ovreas L."/>
            <person name="Rohde M."/>
            <person name="Galperin M.Y."/>
            <person name="Jogler C."/>
        </authorList>
    </citation>
    <scope>NUCLEOTIDE SEQUENCE [LARGE SCALE GENOMIC DNA]</scope>
    <source>
        <strain evidence="8 9">KOR42</strain>
    </source>
</reference>
<dbReference type="Gene3D" id="1.10.760.10">
    <property type="entry name" value="Cytochrome c-like domain"/>
    <property type="match status" value="4"/>
</dbReference>
<dbReference type="GO" id="GO:0016787">
    <property type="term" value="F:hydrolase activity"/>
    <property type="evidence" value="ECO:0007669"/>
    <property type="project" value="InterPro"/>
</dbReference>
<comment type="caution">
    <text evidence="8">The sequence shown here is derived from an EMBL/GenBank/DDBJ whole genome shotgun (WGS) entry which is preliminary data.</text>
</comment>
<dbReference type="SUPFAM" id="SSF48695">
    <property type="entry name" value="Multiheme cytochromes"/>
    <property type="match status" value="1"/>
</dbReference>
<protein>
    <submittedName>
        <fullName evidence="8">Cytochrome c6</fullName>
    </submittedName>
</protein>
<dbReference type="AlphaFoldDB" id="A0A5C5X7F0"/>
<evidence type="ECO:0000256" key="3">
    <source>
        <dbReference type="ARBA" id="ARBA00023004"/>
    </source>
</evidence>
<evidence type="ECO:0000256" key="5">
    <source>
        <dbReference type="SAM" id="SignalP"/>
    </source>
</evidence>
<dbReference type="Pfam" id="PF06439">
    <property type="entry name" value="3keto-disac_hyd"/>
    <property type="match status" value="1"/>
</dbReference>
<dbReference type="InterPro" id="IPR009056">
    <property type="entry name" value="Cyt_c-like_dom"/>
</dbReference>
<dbReference type="InterPro" id="IPR037524">
    <property type="entry name" value="PA14/GLEYA"/>
</dbReference>
<dbReference type="InterPro" id="IPR011658">
    <property type="entry name" value="PA14_dom"/>
</dbReference>
<dbReference type="InterPro" id="IPR036280">
    <property type="entry name" value="Multihaem_cyt_sf"/>
</dbReference>
<feature type="signal peptide" evidence="5">
    <location>
        <begin position="1"/>
        <end position="20"/>
    </location>
</feature>
<dbReference type="Pfam" id="PF07691">
    <property type="entry name" value="PA14"/>
    <property type="match status" value="1"/>
</dbReference>
<dbReference type="PANTHER" id="PTHR33546">
    <property type="entry name" value="LARGE, MULTIFUNCTIONAL SECRETED PROTEIN-RELATED"/>
    <property type="match status" value="1"/>
</dbReference>
<dbReference type="PROSITE" id="PS51007">
    <property type="entry name" value="CYTC"/>
    <property type="match status" value="3"/>
</dbReference>
<dbReference type="OrthoDB" id="9804649at2"/>
<keyword evidence="3 4" id="KW-0408">Iron</keyword>
<dbReference type="InterPro" id="IPR010496">
    <property type="entry name" value="AL/BT2_dom"/>
</dbReference>
<dbReference type="Pfam" id="PF00034">
    <property type="entry name" value="Cytochrom_C"/>
    <property type="match status" value="1"/>
</dbReference>
<dbReference type="GO" id="GO:0020037">
    <property type="term" value="F:heme binding"/>
    <property type="evidence" value="ECO:0007669"/>
    <property type="project" value="InterPro"/>
</dbReference>
<feature type="chain" id="PRO_5022886604" evidence="5">
    <location>
        <begin position="21"/>
        <end position="1213"/>
    </location>
</feature>
<proteinExistence type="predicted"/>
<keyword evidence="5" id="KW-0732">Signal</keyword>
<dbReference type="PANTHER" id="PTHR33546:SF1">
    <property type="entry name" value="LARGE, MULTIFUNCTIONAL SECRETED PROTEIN"/>
    <property type="match status" value="1"/>
</dbReference>